<protein>
    <recommendedName>
        <fullName evidence="3">SGNH hydrolase-type esterase domain-containing protein</fullName>
    </recommendedName>
</protein>
<comment type="caution">
    <text evidence="1">The sequence shown here is derived from an EMBL/GenBank/DDBJ whole genome shotgun (WGS) entry which is preliminary data.</text>
</comment>
<dbReference type="GO" id="GO:0016788">
    <property type="term" value="F:hydrolase activity, acting on ester bonds"/>
    <property type="evidence" value="ECO:0007669"/>
    <property type="project" value="UniProtKB-ARBA"/>
</dbReference>
<dbReference type="RefSeq" id="WP_036854648.1">
    <property type="nucleotide sequence ID" value="NZ_JRNU01000010.1"/>
</dbReference>
<evidence type="ECO:0000313" key="1">
    <source>
        <dbReference type="EMBL" id="KGF52626.1"/>
    </source>
</evidence>
<dbReference type="AlphaFoldDB" id="A0A096B0Z1"/>
<dbReference type="InterPro" id="IPR036514">
    <property type="entry name" value="SGNH_hydro_sf"/>
</dbReference>
<name>A0A096B0Z1_9BACT</name>
<dbReference type="OrthoDB" id="9810515at2"/>
<dbReference type="SUPFAM" id="SSF52266">
    <property type="entry name" value="SGNH hydrolase"/>
    <property type="match status" value="1"/>
</dbReference>
<reference evidence="1 2" key="1">
    <citation type="submission" date="2014-07" db="EMBL/GenBank/DDBJ databases">
        <authorList>
            <person name="McCorrison J."/>
            <person name="Sanka R."/>
            <person name="Torralba M."/>
            <person name="Gillis M."/>
            <person name="Haft D.H."/>
            <person name="Methe B."/>
            <person name="Sutton G."/>
            <person name="Nelson K.E."/>
        </authorList>
    </citation>
    <scope>NUCLEOTIDE SEQUENCE [LARGE SCALE GENOMIC DNA]</scope>
    <source>
        <strain evidence="1 2">DNF00058</strain>
    </source>
</reference>
<evidence type="ECO:0000313" key="2">
    <source>
        <dbReference type="Proteomes" id="UP000029614"/>
    </source>
</evidence>
<organism evidence="1 2">
    <name type="scientific">Prevotella amnii DNF00058</name>
    <dbReference type="NCBI Taxonomy" id="1401066"/>
    <lineage>
        <taxon>Bacteria</taxon>
        <taxon>Pseudomonadati</taxon>
        <taxon>Bacteroidota</taxon>
        <taxon>Bacteroidia</taxon>
        <taxon>Bacteroidales</taxon>
        <taxon>Prevotellaceae</taxon>
        <taxon>Prevotella</taxon>
    </lineage>
</organism>
<dbReference type="Proteomes" id="UP000029614">
    <property type="component" value="Unassembled WGS sequence"/>
</dbReference>
<dbReference type="EMBL" id="JRNU01000010">
    <property type="protein sequence ID" value="KGF52626.1"/>
    <property type="molecule type" value="Genomic_DNA"/>
</dbReference>
<dbReference type="Gene3D" id="3.40.50.1110">
    <property type="entry name" value="SGNH hydrolase"/>
    <property type="match status" value="1"/>
</dbReference>
<keyword evidence="2" id="KW-1185">Reference proteome</keyword>
<gene>
    <name evidence="1" type="ORF">HMPREF9302_03390</name>
</gene>
<sequence>MRSNIYKPLLLVALVIIMLTLLHFIPTIKIAGTELRKIDILSDLTIKENKANAAIITSQNDVIKLKTSKGDIISFKEEWGKGIEPIIDYGINTNNSLDNFYDAISKLSAHKKLGRAVRIAYFGDSYIEGDILLADLRELLQRKYGGCGVGWLDAGNDINEYKHTTTHKYSGLVEHMVKKPASYDVSKAAISERYYTLTAQGQISLSPFVMHEYKHTDHWNSTKLYLRPMAGATVDITIDGKRHQRVVLPPSSNVQQVELKGNTSNALIKVDGKKAILFGTAQEGLGGVVIDNFSMRGSDGVSLAKLPEEMLKRFAAIRPYDLIVFQFGVNAVDANTTEERLKMYTGKMRDVISLFKRSFPKTSILIMGVPDRGSKASNNGTMKGIVELELLQKKLSKESKVGFYSLFNAIGGAGSMLRLVDEKDMGSKDYIHINYKGGGFLANRIFKSIVAGQKNYVRRKELMEGKGK</sequence>
<dbReference type="Gene3D" id="2.60.120.1360">
    <property type="match status" value="1"/>
</dbReference>
<accession>A0A096B0Z1</accession>
<evidence type="ECO:0008006" key="3">
    <source>
        <dbReference type="Google" id="ProtNLM"/>
    </source>
</evidence>
<proteinExistence type="predicted"/>